<dbReference type="SUPFAM" id="SSF54637">
    <property type="entry name" value="Thioesterase/thiol ester dehydrase-isomerase"/>
    <property type="match status" value="1"/>
</dbReference>
<dbReference type="InterPro" id="IPR029069">
    <property type="entry name" value="HotDog_dom_sf"/>
</dbReference>
<dbReference type="Gene3D" id="3.10.129.10">
    <property type="entry name" value="Hotdog Thioesterase"/>
    <property type="match status" value="1"/>
</dbReference>
<dbReference type="InterPro" id="IPR003736">
    <property type="entry name" value="PAAI_dom"/>
</dbReference>
<keyword evidence="5" id="KW-1185">Reference proteome</keyword>
<evidence type="ECO:0000256" key="2">
    <source>
        <dbReference type="ARBA" id="ARBA00022801"/>
    </source>
</evidence>
<dbReference type="CDD" id="cd03443">
    <property type="entry name" value="PaaI_thioesterase"/>
    <property type="match status" value="1"/>
</dbReference>
<gene>
    <name evidence="4" type="ORF">ET445_13630</name>
</gene>
<sequence>MAHDPADVHSATFTWIDPSVPLPKLAQLSGFDYLTALKTGELPPPPIVSVMRLDLAEVRRGEVVFLGHAAEAHFNPLGTIHGGWACTALDTALGCAVHSTLDAGTTYTSIDINVSYLRPIQPSTEPLRITGTVTKPGSRVAFAEGRIEDPEGRVVATATSSLLVFPIGG</sequence>
<dbReference type="GO" id="GO:0047617">
    <property type="term" value="F:fatty acyl-CoA hydrolase activity"/>
    <property type="evidence" value="ECO:0007669"/>
    <property type="project" value="InterPro"/>
</dbReference>
<dbReference type="PANTHER" id="PTHR21660">
    <property type="entry name" value="THIOESTERASE SUPERFAMILY MEMBER-RELATED"/>
    <property type="match status" value="1"/>
</dbReference>
<evidence type="ECO:0000256" key="1">
    <source>
        <dbReference type="ARBA" id="ARBA00008324"/>
    </source>
</evidence>
<evidence type="ECO:0000313" key="5">
    <source>
        <dbReference type="Proteomes" id="UP000291259"/>
    </source>
</evidence>
<dbReference type="InterPro" id="IPR039298">
    <property type="entry name" value="ACOT13"/>
</dbReference>
<protein>
    <submittedName>
        <fullName evidence="4">PaaI family thioesterase</fullName>
    </submittedName>
</protein>
<dbReference type="KEGG" id="agf:ET445_13630"/>
<keyword evidence="2" id="KW-0378">Hydrolase</keyword>
<proteinExistence type="inferred from homology"/>
<dbReference type="PANTHER" id="PTHR21660:SF1">
    <property type="entry name" value="ACYL-COENZYME A THIOESTERASE 13"/>
    <property type="match status" value="1"/>
</dbReference>
<accession>A0A4P6FI22</accession>
<dbReference type="InterPro" id="IPR006683">
    <property type="entry name" value="Thioestr_dom"/>
</dbReference>
<evidence type="ECO:0000313" key="4">
    <source>
        <dbReference type="EMBL" id="QAY74209.1"/>
    </source>
</evidence>
<comment type="similarity">
    <text evidence="1">Belongs to the thioesterase PaaI family.</text>
</comment>
<dbReference type="Pfam" id="PF03061">
    <property type="entry name" value="4HBT"/>
    <property type="match status" value="1"/>
</dbReference>
<reference evidence="4 5" key="1">
    <citation type="submission" date="2019-01" db="EMBL/GenBank/DDBJ databases">
        <title>Genome sequencing of strain FW100M-8.</title>
        <authorList>
            <person name="Heo J."/>
            <person name="Kim S.-J."/>
            <person name="Kim J.-S."/>
            <person name="Hong S.-B."/>
            <person name="Kwon S.-W."/>
        </authorList>
    </citation>
    <scope>NUCLEOTIDE SEQUENCE [LARGE SCALE GENOMIC DNA]</scope>
    <source>
        <strain evidence="4 5">FW100M-8</strain>
    </source>
</reference>
<organism evidence="4 5">
    <name type="scientific">Agromyces protaetiae</name>
    <dbReference type="NCBI Taxonomy" id="2509455"/>
    <lineage>
        <taxon>Bacteria</taxon>
        <taxon>Bacillati</taxon>
        <taxon>Actinomycetota</taxon>
        <taxon>Actinomycetes</taxon>
        <taxon>Micrococcales</taxon>
        <taxon>Microbacteriaceae</taxon>
        <taxon>Agromyces</taxon>
    </lineage>
</organism>
<dbReference type="EMBL" id="CP035491">
    <property type="protein sequence ID" value="QAY74209.1"/>
    <property type="molecule type" value="Genomic_DNA"/>
</dbReference>
<name>A0A4P6FI22_9MICO</name>
<dbReference type="Proteomes" id="UP000291259">
    <property type="component" value="Chromosome"/>
</dbReference>
<evidence type="ECO:0000259" key="3">
    <source>
        <dbReference type="Pfam" id="PF03061"/>
    </source>
</evidence>
<dbReference type="OrthoDB" id="9813282at2"/>
<dbReference type="AlphaFoldDB" id="A0A4P6FI22"/>
<feature type="domain" description="Thioesterase" evidence="3">
    <location>
        <begin position="78"/>
        <end position="156"/>
    </location>
</feature>
<dbReference type="NCBIfam" id="TIGR00369">
    <property type="entry name" value="unchar_dom_1"/>
    <property type="match status" value="1"/>
</dbReference>
<dbReference type="RefSeq" id="WP_129191756.1">
    <property type="nucleotide sequence ID" value="NZ_CP035491.1"/>
</dbReference>